<proteinExistence type="predicted"/>
<accession>A0A813FX01</accession>
<comment type="caution">
    <text evidence="2">The sequence shown here is derived from an EMBL/GenBank/DDBJ whole genome shotgun (WGS) entry which is preliminary data.</text>
</comment>
<protein>
    <submittedName>
        <fullName evidence="2">Uncharacterized protein</fullName>
    </submittedName>
</protein>
<dbReference type="EMBL" id="CAJNNV010026434">
    <property type="protein sequence ID" value="CAE8618173.1"/>
    <property type="molecule type" value="Genomic_DNA"/>
</dbReference>
<evidence type="ECO:0000313" key="2">
    <source>
        <dbReference type="EMBL" id="CAE8618173.1"/>
    </source>
</evidence>
<gene>
    <name evidence="2" type="ORF">PGLA1383_LOCUS35816</name>
</gene>
<feature type="region of interest" description="Disordered" evidence="1">
    <location>
        <begin position="16"/>
        <end position="150"/>
    </location>
</feature>
<name>A0A813FX01_POLGL</name>
<reference evidence="2" key="1">
    <citation type="submission" date="2021-02" db="EMBL/GenBank/DDBJ databases">
        <authorList>
            <person name="Dougan E. K."/>
            <person name="Rhodes N."/>
            <person name="Thang M."/>
            <person name="Chan C."/>
        </authorList>
    </citation>
    <scope>NUCLEOTIDE SEQUENCE</scope>
</reference>
<feature type="compositionally biased region" description="Acidic residues" evidence="1">
    <location>
        <begin position="65"/>
        <end position="74"/>
    </location>
</feature>
<sequence>MAMDEQERTDILAEVYGNAARDSGDEEAPADASGDDPALARAMAAIERDASSDEDIHGQVSLYPEVEEDPEEDFLNLRGSSNRRNPFEAPARHTIASRAPPVFRTRGPPTPLAETANPMSFDEEPSSSPIRSGPGPEIFDIGGDEVDGVDASPYTYQAERVNGAVNGTRTPPPGPAE</sequence>
<organism evidence="2 3">
    <name type="scientific">Polarella glacialis</name>
    <name type="common">Dinoflagellate</name>
    <dbReference type="NCBI Taxonomy" id="89957"/>
    <lineage>
        <taxon>Eukaryota</taxon>
        <taxon>Sar</taxon>
        <taxon>Alveolata</taxon>
        <taxon>Dinophyceae</taxon>
        <taxon>Suessiales</taxon>
        <taxon>Suessiaceae</taxon>
        <taxon>Polarella</taxon>
    </lineage>
</organism>
<evidence type="ECO:0000313" key="3">
    <source>
        <dbReference type="Proteomes" id="UP000654075"/>
    </source>
</evidence>
<feature type="compositionally biased region" description="Low complexity" evidence="1">
    <location>
        <begin position="126"/>
        <end position="138"/>
    </location>
</feature>
<feature type="compositionally biased region" description="Basic and acidic residues" evidence="1">
    <location>
        <begin position="46"/>
        <end position="57"/>
    </location>
</feature>
<feature type="region of interest" description="Disordered" evidence="1">
    <location>
        <begin position="158"/>
        <end position="177"/>
    </location>
</feature>
<dbReference type="AlphaFoldDB" id="A0A813FX01"/>
<keyword evidence="3" id="KW-1185">Reference proteome</keyword>
<evidence type="ECO:0000256" key="1">
    <source>
        <dbReference type="SAM" id="MobiDB-lite"/>
    </source>
</evidence>
<dbReference type="Proteomes" id="UP000654075">
    <property type="component" value="Unassembled WGS sequence"/>
</dbReference>